<organism evidence="2 3">
    <name type="scientific">Nitrospira tepida</name>
    <dbReference type="NCBI Taxonomy" id="2973512"/>
    <lineage>
        <taxon>Bacteria</taxon>
        <taxon>Pseudomonadati</taxon>
        <taxon>Nitrospirota</taxon>
        <taxon>Nitrospiria</taxon>
        <taxon>Nitrospirales</taxon>
        <taxon>Nitrospiraceae</taxon>
        <taxon>Nitrospira</taxon>
    </lineage>
</organism>
<evidence type="ECO:0000313" key="3">
    <source>
        <dbReference type="Proteomes" id="UP001179121"/>
    </source>
</evidence>
<protein>
    <submittedName>
        <fullName evidence="2">PHP domain-containing protein</fullName>
    </submittedName>
</protein>
<dbReference type="Proteomes" id="UP001179121">
    <property type="component" value="Chromosome"/>
</dbReference>
<name>A0AA86MYN1_9BACT</name>
<dbReference type="SUPFAM" id="SSF89550">
    <property type="entry name" value="PHP domain-like"/>
    <property type="match status" value="1"/>
</dbReference>
<evidence type="ECO:0000259" key="1">
    <source>
        <dbReference type="SMART" id="SM00481"/>
    </source>
</evidence>
<dbReference type="InterPro" id="IPR004013">
    <property type="entry name" value="PHP_dom"/>
</dbReference>
<gene>
    <name evidence="2" type="ORF">DNFV4_01895</name>
</gene>
<dbReference type="Gene3D" id="1.10.150.650">
    <property type="match status" value="1"/>
</dbReference>
<dbReference type="Gene3D" id="3.20.20.140">
    <property type="entry name" value="Metal-dependent hydrolases"/>
    <property type="match status" value="1"/>
</dbReference>
<dbReference type="RefSeq" id="WP_289268386.1">
    <property type="nucleotide sequence ID" value="NZ_OX365700.1"/>
</dbReference>
<dbReference type="AlphaFoldDB" id="A0AA86MYN1"/>
<dbReference type="KEGG" id="nti:DNFV4_01895"/>
<evidence type="ECO:0000313" key="2">
    <source>
        <dbReference type="EMBL" id="CAI4031473.1"/>
    </source>
</evidence>
<dbReference type="InterPro" id="IPR003141">
    <property type="entry name" value="Pol/His_phosphatase_N"/>
</dbReference>
<dbReference type="GO" id="GO:0004534">
    <property type="term" value="F:5'-3' RNA exonuclease activity"/>
    <property type="evidence" value="ECO:0007669"/>
    <property type="project" value="TreeGrafter"/>
</dbReference>
<keyword evidence="3" id="KW-1185">Reference proteome</keyword>
<dbReference type="PANTHER" id="PTHR42924">
    <property type="entry name" value="EXONUCLEASE"/>
    <property type="match status" value="1"/>
</dbReference>
<dbReference type="Pfam" id="PF02811">
    <property type="entry name" value="PHP"/>
    <property type="match status" value="1"/>
</dbReference>
<dbReference type="SMART" id="SM00481">
    <property type="entry name" value="POLIIIAc"/>
    <property type="match status" value="1"/>
</dbReference>
<dbReference type="CDD" id="cd07438">
    <property type="entry name" value="PHP_HisPPase_AMP"/>
    <property type="match status" value="1"/>
</dbReference>
<dbReference type="InterPro" id="IPR052018">
    <property type="entry name" value="PHP_domain"/>
</dbReference>
<dbReference type="GO" id="GO:0035312">
    <property type="term" value="F:5'-3' DNA exonuclease activity"/>
    <property type="evidence" value="ECO:0007669"/>
    <property type="project" value="TreeGrafter"/>
</dbReference>
<feature type="domain" description="Polymerase/histidinol phosphatase N-terminal" evidence="1">
    <location>
        <begin position="8"/>
        <end position="73"/>
    </location>
</feature>
<accession>A0AA86MYN1</accession>
<proteinExistence type="predicted"/>
<dbReference type="PANTHER" id="PTHR42924:SF3">
    <property type="entry name" value="POLYMERASE_HISTIDINOL PHOSPHATASE N-TERMINAL DOMAIN-CONTAINING PROTEIN"/>
    <property type="match status" value="1"/>
</dbReference>
<sequence>MSDRARRIDLHLHTTHSDGSLPPAAVLALAHEANVTALAITDHDITSGLPEAMKAGADYGIEVIPGIEISSRYLDTELHILGYFLDWRDPLLNERLIRLRAGRHQRNPQIIRKLQELGLAITYDEVQQLAGTESVGRPHIARVLMAKGYVSSAKEAFDRYLANGGPAFVPRDLPDPTTAIQWIREAQGVPVLAHPTWVPATGAALVSLCEELKEAGLGGIEAHYSTHKPKQTAEYLQLAQRLDLLVTGGSDFHGLTKPDIDVGTGRGDLKVPEKLLEPLRRAAEVAG</sequence>
<reference evidence="2" key="1">
    <citation type="submission" date="2022-10" db="EMBL/GenBank/DDBJ databases">
        <authorList>
            <person name="Koch H."/>
        </authorList>
    </citation>
    <scope>NUCLEOTIDE SEQUENCE</scope>
    <source>
        <strain evidence="2">DNF</strain>
    </source>
</reference>
<dbReference type="EMBL" id="OX365700">
    <property type="protein sequence ID" value="CAI4031473.1"/>
    <property type="molecule type" value="Genomic_DNA"/>
</dbReference>
<dbReference type="InterPro" id="IPR016195">
    <property type="entry name" value="Pol/histidinol_Pase-like"/>
</dbReference>